<dbReference type="GO" id="GO:0003677">
    <property type="term" value="F:DNA binding"/>
    <property type="evidence" value="ECO:0007669"/>
    <property type="project" value="UniProtKB-UniRule"/>
</dbReference>
<gene>
    <name evidence="4" type="ORF">HMPREF9372_1218</name>
</gene>
<dbReference type="Proteomes" id="UP000005316">
    <property type="component" value="Unassembled WGS sequence"/>
</dbReference>
<dbReference type="AlphaFoldDB" id="F9DQY8"/>
<comment type="caution">
    <text evidence="4">The sequence shown here is derived from an EMBL/GenBank/DDBJ whole genome shotgun (WGS) entry which is preliminary data.</text>
</comment>
<dbReference type="SUPFAM" id="SSF46689">
    <property type="entry name" value="Homeodomain-like"/>
    <property type="match status" value="1"/>
</dbReference>
<dbReference type="Gene3D" id="1.10.357.10">
    <property type="entry name" value="Tetracycline Repressor, domain 2"/>
    <property type="match status" value="1"/>
</dbReference>
<sequence length="222" mass="26022">MWLFRWSDYDTIILVTREPLYNFGQNQEVEKVDERKKIIMEAAKKSFALFGYKGTTVDQIAKIAGIGKGSVYISFNNKEEILREIIVSLIEEMKQLASESIRPEREFYANLHSTIYNVLIFRKEHQLLRKLLDEIDSIGTKVVSDAFQLLESEVISFIKERLDIAMTKGYIKRCNTELTAFVVFKLYIAIVIEWEQKTNEEMSNEEVEQLFRLFLLEGLIKE</sequence>
<dbReference type="PANTHER" id="PTHR43479">
    <property type="entry name" value="ACREF/ENVCD OPERON REPRESSOR-RELATED"/>
    <property type="match status" value="1"/>
</dbReference>
<evidence type="ECO:0000313" key="5">
    <source>
        <dbReference type="Proteomes" id="UP000005316"/>
    </source>
</evidence>
<name>F9DQY8_9BACL</name>
<evidence type="ECO:0000256" key="2">
    <source>
        <dbReference type="PROSITE-ProRule" id="PRU00335"/>
    </source>
</evidence>
<dbReference type="PANTHER" id="PTHR43479:SF11">
    <property type="entry name" value="ACREF_ENVCD OPERON REPRESSOR-RELATED"/>
    <property type="match status" value="1"/>
</dbReference>
<evidence type="ECO:0000256" key="1">
    <source>
        <dbReference type="ARBA" id="ARBA00023125"/>
    </source>
</evidence>
<accession>F9DQY8</accession>
<reference evidence="4 5" key="1">
    <citation type="submission" date="2011-04" db="EMBL/GenBank/DDBJ databases">
        <authorList>
            <person name="Muzny D."/>
            <person name="Qin X."/>
            <person name="Deng J."/>
            <person name="Jiang H."/>
            <person name="Liu Y."/>
            <person name="Qu J."/>
            <person name="Song X.-Z."/>
            <person name="Zhang L."/>
            <person name="Thornton R."/>
            <person name="Coyle M."/>
            <person name="Francisco L."/>
            <person name="Jackson L."/>
            <person name="Javaid M."/>
            <person name="Korchina V."/>
            <person name="Kovar C."/>
            <person name="Mata R."/>
            <person name="Mathew T."/>
            <person name="Ngo R."/>
            <person name="Nguyen L."/>
            <person name="Nguyen N."/>
            <person name="Okwuonu G."/>
            <person name="Ongeri F."/>
            <person name="Pham C."/>
            <person name="Simmons D."/>
            <person name="Wilczek-Boney K."/>
            <person name="Hale W."/>
            <person name="Jakkamsetti A."/>
            <person name="Pham P."/>
            <person name="Ruth R."/>
            <person name="San Lucas F."/>
            <person name="Warren J."/>
            <person name="Zhang J."/>
            <person name="Zhao Z."/>
            <person name="Zhou C."/>
            <person name="Zhu D."/>
            <person name="Lee S."/>
            <person name="Bess C."/>
            <person name="Blankenburg K."/>
            <person name="Forbes L."/>
            <person name="Fu Q."/>
            <person name="Gubbala S."/>
            <person name="Hirani K."/>
            <person name="Jayaseelan J.C."/>
            <person name="Lara F."/>
            <person name="Munidasa M."/>
            <person name="Palculict T."/>
            <person name="Patil S."/>
            <person name="Pu L.-L."/>
            <person name="Saada N."/>
            <person name="Tang L."/>
            <person name="Weissenberger G."/>
            <person name="Zhu Y."/>
            <person name="Hemphill L."/>
            <person name="Shang Y."/>
            <person name="Youmans B."/>
            <person name="Ayvaz T."/>
            <person name="Ross M."/>
            <person name="Santibanez J."/>
            <person name="Aqrawi P."/>
            <person name="Gross S."/>
            <person name="Joshi V."/>
            <person name="Fowler G."/>
            <person name="Nazareth L."/>
            <person name="Reid J."/>
            <person name="Worley K."/>
            <person name="Petrosino J."/>
            <person name="Highlander S."/>
            <person name="Gibbs R."/>
        </authorList>
    </citation>
    <scope>NUCLEOTIDE SEQUENCE [LARGE SCALE GENOMIC DNA]</scope>
    <source>
        <strain evidence="4 5">2681</strain>
    </source>
</reference>
<feature type="domain" description="HTH tetR-type" evidence="3">
    <location>
        <begin position="33"/>
        <end position="93"/>
    </location>
</feature>
<proteinExistence type="predicted"/>
<feature type="DNA-binding region" description="H-T-H motif" evidence="2">
    <location>
        <begin position="56"/>
        <end position="75"/>
    </location>
</feature>
<dbReference type="HOGENOM" id="CLU_069356_12_2_9"/>
<dbReference type="InterPro" id="IPR009057">
    <property type="entry name" value="Homeodomain-like_sf"/>
</dbReference>
<evidence type="ECO:0000313" key="4">
    <source>
        <dbReference type="EMBL" id="EGQ26786.1"/>
    </source>
</evidence>
<dbReference type="Pfam" id="PF00440">
    <property type="entry name" value="TetR_N"/>
    <property type="match status" value="1"/>
</dbReference>
<dbReference type="InterPro" id="IPR001647">
    <property type="entry name" value="HTH_TetR"/>
</dbReference>
<evidence type="ECO:0000259" key="3">
    <source>
        <dbReference type="PROSITE" id="PS50977"/>
    </source>
</evidence>
<organism evidence="4 5">
    <name type="scientific">Sporosarcina newyorkensis 2681</name>
    <dbReference type="NCBI Taxonomy" id="1027292"/>
    <lineage>
        <taxon>Bacteria</taxon>
        <taxon>Bacillati</taxon>
        <taxon>Bacillota</taxon>
        <taxon>Bacilli</taxon>
        <taxon>Bacillales</taxon>
        <taxon>Caryophanaceae</taxon>
        <taxon>Sporosarcina</taxon>
    </lineage>
</organism>
<dbReference type="PRINTS" id="PR00455">
    <property type="entry name" value="HTHTETR"/>
</dbReference>
<dbReference type="eggNOG" id="COG1309">
    <property type="taxonomic scope" value="Bacteria"/>
</dbReference>
<keyword evidence="1 2" id="KW-0238">DNA-binding</keyword>
<protein>
    <submittedName>
        <fullName evidence="4">TetR family transcriptional regulator</fullName>
    </submittedName>
</protein>
<dbReference type="PROSITE" id="PS50977">
    <property type="entry name" value="HTH_TETR_2"/>
    <property type="match status" value="1"/>
</dbReference>
<dbReference type="EMBL" id="AFPZ01000031">
    <property type="protein sequence ID" value="EGQ26786.1"/>
    <property type="molecule type" value="Genomic_DNA"/>
</dbReference>
<dbReference type="InterPro" id="IPR050624">
    <property type="entry name" value="HTH-type_Tx_Regulator"/>
</dbReference>